<gene>
    <name evidence="5" type="ORF">TTHERM_00730360</name>
</gene>
<dbReference type="InterPro" id="IPR021622">
    <property type="entry name" value="Afadin/alpha-actinin-bd"/>
</dbReference>
<dbReference type="InParanoid" id="Q245H7"/>
<evidence type="ECO:0000256" key="1">
    <source>
        <dbReference type="ARBA" id="ARBA00009291"/>
    </source>
</evidence>
<proteinExistence type="inferred from homology"/>
<dbReference type="OMA" id="QHCKEMI"/>
<dbReference type="GeneID" id="7831760"/>
<evidence type="ECO:0000313" key="6">
    <source>
        <dbReference type="Proteomes" id="UP000009168"/>
    </source>
</evidence>
<keyword evidence="2 3" id="KW-0175">Coiled coil</keyword>
<evidence type="ECO:0000256" key="3">
    <source>
        <dbReference type="SAM" id="Coils"/>
    </source>
</evidence>
<accession>Q245H7</accession>
<dbReference type="HOGENOM" id="CLU_468929_0_0_1"/>
<organism evidence="5 6">
    <name type="scientific">Tetrahymena thermophila (strain SB210)</name>
    <dbReference type="NCBI Taxonomy" id="312017"/>
    <lineage>
        <taxon>Eukaryota</taxon>
        <taxon>Sar</taxon>
        <taxon>Alveolata</taxon>
        <taxon>Ciliophora</taxon>
        <taxon>Intramacronucleata</taxon>
        <taxon>Oligohymenophorea</taxon>
        <taxon>Hymenostomatida</taxon>
        <taxon>Tetrahymenina</taxon>
        <taxon>Tetrahymenidae</taxon>
        <taxon>Tetrahymena</taxon>
    </lineage>
</organism>
<feature type="region of interest" description="Disordered" evidence="4">
    <location>
        <begin position="534"/>
        <end position="559"/>
    </location>
</feature>
<dbReference type="EMBL" id="GG662485">
    <property type="protein sequence ID" value="EAS03387.1"/>
    <property type="molecule type" value="Genomic_DNA"/>
</dbReference>
<dbReference type="OrthoDB" id="312015at2759"/>
<dbReference type="eggNOG" id="ENOG502SBDJ">
    <property type="taxonomic scope" value="Eukaryota"/>
</dbReference>
<dbReference type="RefSeq" id="XP_001023632.1">
    <property type="nucleotide sequence ID" value="XM_001023632.3"/>
</dbReference>
<keyword evidence="6" id="KW-1185">Reference proteome</keyword>
<evidence type="ECO:0000256" key="2">
    <source>
        <dbReference type="ARBA" id="ARBA00023054"/>
    </source>
</evidence>
<comment type="similarity">
    <text evidence="1">Belongs to the ADIP family.</text>
</comment>
<protein>
    <submittedName>
        <fullName evidence="5">Afadin-and alpha-actinin-binding protein</fullName>
    </submittedName>
</protein>
<feature type="coiled-coil region" evidence="3">
    <location>
        <begin position="487"/>
        <end position="514"/>
    </location>
</feature>
<reference evidence="6" key="1">
    <citation type="journal article" date="2006" name="PLoS Biol.">
        <title>Macronuclear genome sequence of the ciliate Tetrahymena thermophila, a model eukaryote.</title>
        <authorList>
            <person name="Eisen J.A."/>
            <person name="Coyne R.S."/>
            <person name="Wu M."/>
            <person name="Wu D."/>
            <person name="Thiagarajan M."/>
            <person name="Wortman J.R."/>
            <person name="Badger J.H."/>
            <person name="Ren Q."/>
            <person name="Amedeo P."/>
            <person name="Jones K.M."/>
            <person name="Tallon L.J."/>
            <person name="Delcher A.L."/>
            <person name="Salzberg S.L."/>
            <person name="Silva J.C."/>
            <person name="Haas B.J."/>
            <person name="Majoros W.H."/>
            <person name="Farzad M."/>
            <person name="Carlton J.M."/>
            <person name="Smith R.K. Jr."/>
            <person name="Garg J."/>
            <person name="Pearlman R.E."/>
            <person name="Karrer K.M."/>
            <person name="Sun L."/>
            <person name="Manning G."/>
            <person name="Elde N.C."/>
            <person name="Turkewitz A.P."/>
            <person name="Asai D.J."/>
            <person name="Wilkes D.E."/>
            <person name="Wang Y."/>
            <person name="Cai H."/>
            <person name="Collins K."/>
            <person name="Stewart B.A."/>
            <person name="Lee S.R."/>
            <person name="Wilamowska K."/>
            <person name="Weinberg Z."/>
            <person name="Ruzzo W.L."/>
            <person name="Wloga D."/>
            <person name="Gaertig J."/>
            <person name="Frankel J."/>
            <person name="Tsao C.-C."/>
            <person name="Gorovsky M.A."/>
            <person name="Keeling P.J."/>
            <person name="Waller R.F."/>
            <person name="Patron N.J."/>
            <person name="Cherry J.M."/>
            <person name="Stover N.A."/>
            <person name="Krieger C.J."/>
            <person name="del Toro C."/>
            <person name="Ryder H.F."/>
            <person name="Williamson S.C."/>
            <person name="Barbeau R.A."/>
            <person name="Hamilton E.P."/>
            <person name="Orias E."/>
        </authorList>
    </citation>
    <scope>NUCLEOTIDE SEQUENCE [LARGE SCALE GENOMIC DNA]</scope>
    <source>
        <strain evidence="6">SB210</strain>
    </source>
</reference>
<dbReference type="PANTHER" id="PTHR47057">
    <property type="entry name" value="AFADIN/ALPHA-ACTININ-BINDING"/>
    <property type="match status" value="1"/>
</dbReference>
<dbReference type="KEGG" id="tet:TTHERM_00730360"/>
<dbReference type="Proteomes" id="UP000009168">
    <property type="component" value="Unassembled WGS sequence"/>
</dbReference>
<dbReference type="AlphaFoldDB" id="Q245H7"/>
<sequence>MNTNNNFNSGQFLGQGEYKTGNFSFQDINNLNSSSSNGAGNNNFSINSNNNNELSNYLNLNANSQANQIQSQVNMIAYELDEEMKRAKLANDLKQINDALQSYGYNRIGNLFEVSNDNIEQAINTIRSLLQQRQRDLEFRQLHHETAKRDQNDIAQMHNAIEKLQIRNKQLQTELDVVNQKLKNQERDYRDEKEKLNSQLRDITLQYSKIVNRETQFNNEFRKKDTMIKQLQDQIKKYQQEKNISYQNNFEMTNKLDKVGPNIYAANADHEFSMMITRENEEIRQKLLRENDILKESLSSLHKELQDMLNIRKEIYIRRRKIELGEDYIDNQSEISEINLLPFKKELFAMPVDPIGREAIDILAENIKRFKDFMNKIDNIQKEYEANFDGEQDKEIEKIGCLKNLKNLLKNYKYVIETQDTLINKAIVKAKNIDNISEASFQVSRFNKVLDDQEIESAKSYLAEQKRFLEEKSMEMEKTKIMMTQTVSKLSDAKNSMKQRRLELEKDASTFKENINNIVQNTLNVFDDLKISNPQDLDNNNHNNNYQNQSSQKQYGSFYKSPLFPSNQNILFSEQKAEMNNN</sequence>
<dbReference type="Pfam" id="PF11559">
    <property type="entry name" value="ADIP"/>
    <property type="match status" value="1"/>
</dbReference>
<evidence type="ECO:0000313" key="5">
    <source>
        <dbReference type="EMBL" id="EAS03387.1"/>
    </source>
</evidence>
<evidence type="ECO:0000256" key="4">
    <source>
        <dbReference type="SAM" id="MobiDB-lite"/>
    </source>
</evidence>
<feature type="coiled-coil region" evidence="3">
    <location>
        <begin position="147"/>
        <end position="248"/>
    </location>
</feature>
<name>Q245H7_TETTS</name>
<feature type="compositionally biased region" description="Low complexity" evidence="4">
    <location>
        <begin position="534"/>
        <end position="554"/>
    </location>
</feature>
<dbReference type="PANTHER" id="PTHR47057:SF1">
    <property type="entry name" value="AFADIN_ALPHA-ACTININ-BINDING PROTEIN"/>
    <property type="match status" value="1"/>
</dbReference>